<organism evidence="10 11">
    <name type="scientific">Ascosphaera apis ARSEF 7405</name>
    <dbReference type="NCBI Taxonomy" id="392613"/>
    <lineage>
        <taxon>Eukaryota</taxon>
        <taxon>Fungi</taxon>
        <taxon>Dikarya</taxon>
        <taxon>Ascomycota</taxon>
        <taxon>Pezizomycotina</taxon>
        <taxon>Eurotiomycetes</taxon>
        <taxon>Eurotiomycetidae</taxon>
        <taxon>Onygenales</taxon>
        <taxon>Ascosphaeraceae</taxon>
        <taxon>Ascosphaera</taxon>
    </lineage>
</organism>
<keyword evidence="3 8" id="KW-0472">Membrane</keyword>
<sequence>MDGQLQIDPSKLNAADKKEVTQFIANEAQKTNIQTNVHNLTDVCWKKCIQSKLGSGRLDKSEEACAANCVNRWMDANLAVLKHLEQLRGAR</sequence>
<evidence type="ECO:0000256" key="3">
    <source>
        <dbReference type="ARBA" id="ARBA00022792"/>
    </source>
</evidence>
<keyword evidence="11" id="KW-1185">Reference proteome</keyword>
<dbReference type="EMBL" id="AZGZ01000001">
    <property type="protein sequence ID" value="KZZ98221.1"/>
    <property type="molecule type" value="Genomic_DNA"/>
</dbReference>
<dbReference type="InterPro" id="IPR035427">
    <property type="entry name" value="Tim10-like_dom_sf"/>
</dbReference>
<feature type="domain" description="Tim10-like" evidence="9">
    <location>
        <begin position="22"/>
        <end position="86"/>
    </location>
</feature>
<dbReference type="VEuPathDB" id="FungiDB:AAP_00482"/>
<comment type="domain">
    <text evidence="8">The twin CX3C motif contains 4 conserved Cys residues that form 2 disulfide bonds in the mitochondrial intermembrane space.</text>
</comment>
<evidence type="ECO:0000256" key="1">
    <source>
        <dbReference type="ARBA" id="ARBA00004137"/>
    </source>
</evidence>
<keyword evidence="8" id="KW-0496">Mitochondrion</keyword>
<dbReference type="GO" id="GO:0015031">
    <property type="term" value="P:protein transport"/>
    <property type="evidence" value="ECO:0007669"/>
    <property type="project" value="UniProtKB-KW"/>
</dbReference>
<proteinExistence type="inferred from homology"/>
<evidence type="ECO:0000256" key="6">
    <source>
        <dbReference type="ARBA" id="ARBA00023157"/>
    </source>
</evidence>
<dbReference type="OrthoDB" id="344165at2759"/>
<dbReference type="Pfam" id="PF02953">
    <property type="entry name" value="zf-Tim10_DDP"/>
    <property type="match status" value="1"/>
</dbReference>
<dbReference type="GO" id="GO:0005743">
    <property type="term" value="C:mitochondrial inner membrane"/>
    <property type="evidence" value="ECO:0007669"/>
    <property type="project" value="UniProtKB-SubCell"/>
</dbReference>
<evidence type="ECO:0000256" key="2">
    <source>
        <dbReference type="ARBA" id="ARBA00006720"/>
    </source>
</evidence>
<accession>A0A168DXF2</accession>
<evidence type="ECO:0000313" key="10">
    <source>
        <dbReference type="EMBL" id="KZZ98221.1"/>
    </source>
</evidence>
<name>A0A168DXF2_9EURO</name>
<keyword evidence="4 8" id="KW-0653">Protein transport</keyword>
<dbReference type="InterPro" id="IPR004217">
    <property type="entry name" value="Tim10-like"/>
</dbReference>
<comment type="subcellular location">
    <subcellularLocation>
        <location evidence="1 8">Mitochondrion inner membrane</location>
        <topology evidence="1 8">Peripheral membrane protein</topology>
        <orientation evidence="1 8">Intermembrane side</orientation>
    </subcellularLocation>
</comment>
<keyword evidence="5 8" id="KW-0811">Translocation</keyword>
<comment type="similarity">
    <text evidence="2 8">Belongs to the small Tim family.</text>
</comment>
<keyword evidence="7 8" id="KW-0143">Chaperone</keyword>
<evidence type="ECO:0000256" key="7">
    <source>
        <dbReference type="ARBA" id="ARBA00023186"/>
    </source>
</evidence>
<dbReference type="Gene3D" id="1.10.287.810">
    <property type="entry name" value="Mitochondrial import inner membrane translocase subunit tim13 like domains"/>
    <property type="match status" value="1"/>
</dbReference>
<comment type="caution">
    <text evidence="10">The sequence shown here is derived from an EMBL/GenBank/DDBJ whole genome shotgun (WGS) entry which is preliminary data.</text>
</comment>
<evidence type="ECO:0000313" key="11">
    <source>
        <dbReference type="Proteomes" id="UP000242877"/>
    </source>
</evidence>
<dbReference type="Proteomes" id="UP000242877">
    <property type="component" value="Unassembled WGS sequence"/>
</dbReference>
<keyword evidence="8" id="KW-0813">Transport</keyword>
<evidence type="ECO:0000256" key="5">
    <source>
        <dbReference type="ARBA" id="ARBA00023010"/>
    </source>
</evidence>
<dbReference type="SUPFAM" id="SSF144122">
    <property type="entry name" value="Tim10-like"/>
    <property type="match status" value="1"/>
</dbReference>
<evidence type="ECO:0000259" key="9">
    <source>
        <dbReference type="Pfam" id="PF02953"/>
    </source>
</evidence>
<keyword evidence="6 8" id="KW-1015">Disulfide bond</keyword>
<gene>
    <name evidence="10" type="ORF">AAP_00482</name>
</gene>
<comment type="function">
    <text evidence="8">Mitochondrial intermembrane chaperone that participates in the import and insertion of some multi-pass transmembrane proteins into the mitochondrial inner membrane. Also required for the transfer of beta-barrel precursors from the TOM complex to the sorting and assembly machinery (SAM complex) of the outer membrane. Acts as a chaperone-like protein that protects the hydrophobic precursors from aggregation and guide them through the mitochondrial intermembrane space.</text>
</comment>
<dbReference type="AlphaFoldDB" id="A0A168DXF2"/>
<protein>
    <recommendedName>
        <fullName evidence="8">Mitochondrial import inner membrane translocase subunit</fullName>
    </recommendedName>
</protein>
<keyword evidence="3 8" id="KW-0999">Mitochondrion inner membrane</keyword>
<reference evidence="10 11" key="1">
    <citation type="journal article" date="2016" name="Genome Biol. Evol.">
        <title>Divergent and convergent evolution of fungal pathogenicity.</title>
        <authorList>
            <person name="Shang Y."/>
            <person name="Xiao G."/>
            <person name="Zheng P."/>
            <person name="Cen K."/>
            <person name="Zhan S."/>
            <person name="Wang C."/>
        </authorList>
    </citation>
    <scope>NUCLEOTIDE SEQUENCE [LARGE SCALE GENOMIC DNA]</scope>
    <source>
        <strain evidence="10 11">ARSEF 7405</strain>
    </source>
</reference>
<comment type="subunit">
    <text evidence="8">Heterohexamer.</text>
</comment>
<evidence type="ECO:0000256" key="4">
    <source>
        <dbReference type="ARBA" id="ARBA00022927"/>
    </source>
</evidence>
<evidence type="ECO:0000256" key="8">
    <source>
        <dbReference type="RuleBase" id="RU367043"/>
    </source>
</evidence>